<evidence type="ECO:0000256" key="2">
    <source>
        <dbReference type="ARBA" id="ARBA00023125"/>
    </source>
</evidence>
<keyword evidence="1" id="KW-0805">Transcription regulation</keyword>
<dbReference type="PANTHER" id="PTHR33154">
    <property type="entry name" value="TRANSCRIPTIONAL REGULATOR, ARSR FAMILY"/>
    <property type="match status" value="1"/>
</dbReference>
<evidence type="ECO:0000259" key="4">
    <source>
        <dbReference type="PROSITE" id="PS50987"/>
    </source>
</evidence>
<dbReference type="Gene3D" id="1.10.10.10">
    <property type="entry name" value="Winged helix-like DNA-binding domain superfamily/Winged helix DNA-binding domain"/>
    <property type="match status" value="1"/>
</dbReference>
<dbReference type="GO" id="GO:0003677">
    <property type="term" value="F:DNA binding"/>
    <property type="evidence" value="ECO:0007669"/>
    <property type="project" value="UniProtKB-KW"/>
</dbReference>
<dbReference type="InterPro" id="IPR001845">
    <property type="entry name" value="HTH_ArsR_DNA-bd_dom"/>
</dbReference>
<feature type="domain" description="HTH arsR-type" evidence="4">
    <location>
        <begin position="1"/>
        <end position="93"/>
    </location>
</feature>
<sequence length="113" mass="12593">MAQTDDEASVFRALADPTRRQILEDLRDGELAAGQIAARFTISGPSVSRHLKVLKEAGLVTERRDANRILYALLEDRLAICVGRFLSAVCPEQIVLRHTRWRTAPGTADHEEV</sequence>
<dbReference type="CDD" id="cd00090">
    <property type="entry name" value="HTH_ARSR"/>
    <property type="match status" value="1"/>
</dbReference>
<dbReference type="SUPFAM" id="SSF46785">
    <property type="entry name" value="Winged helix' DNA-binding domain"/>
    <property type="match status" value="1"/>
</dbReference>
<dbReference type="PROSITE" id="PS50987">
    <property type="entry name" value="HTH_ARSR_2"/>
    <property type="match status" value="1"/>
</dbReference>
<proteinExistence type="predicted"/>
<evidence type="ECO:0000256" key="1">
    <source>
        <dbReference type="ARBA" id="ARBA00023015"/>
    </source>
</evidence>
<dbReference type="EMBL" id="VIGB01000003">
    <property type="protein sequence ID" value="TQF02264.1"/>
    <property type="molecule type" value="Genomic_DNA"/>
</dbReference>
<organism evidence="5 6">
    <name type="scientific">Kitasatospora acidiphila</name>
    <dbReference type="NCBI Taxonomy" id="2567942"/>
    <lineage>
        <taxon>Bacteria</taxon>
        <taxon>Bacillati</taxon>
        <taxon>Actinomycetota</taxon>
        <taxon>Actinomycetes</taxon>
        <taxon>Kitasatosporales</taxon>
        <taxon>Streptomycetaceae</taxon>
        <taxon>Kitasatospora</taxon>
    </lineage>
</organism>
<dbReference type="Proteomes" id="UP000319103">
    <property type="component" value="Unassembled WGS sequence"/>
</dbReference>
<evidence type="ECO:0000256" key="3">
    <source>
        <dbReference type="ARBA" id="ARBA00023163"/>
    </source>
</evidence>
<accession>A0A540W1Q7</accession>
<keyword evidence="2" id="KW-0238">DNA-binding</keyword>
<dbReference type="InterPro" id="IPR051081">
    <property type="entry name" value="HTH_MetalResp_TranReg"/>
</dbReference>
<dbReference type="PRINTS" id="PR00778">
    <property type="entry name" value="HTHARSR"/>
</dbReference>
<dbReference type="GO" id="GO:0003700">
    <property type="term" value="F:DNA-binding transcription factor activity"/>
    <property type="evidence" value="ECO:0007669"/>
    <property type="project" value="InterPro"/>
</dbReference>
<dbReference type="RefSeq" id="WP_141632965.1">
    <property type="nucleotide sequence ID" value="NZ_VIGB01000003.1"/>
</dbReference>
<dbReference type="AlphaFoldDB" id="A0A540W1Q7"/>
<dbReference type="PANTHER" id="PTHR33154:SF33">
    <property type="entry name" value="TRANSCRIPTIONAL REPRESSOR SDPR"/>
    <property type="match status" value="1"/>
</dbReference>
<dbReference type="InterPro" id="IPR011991">
    <property type="entry name" value="ArsR-like_HTH"/>
</dbReference>
<dbReference type="Pfam" id="PF12840">
    <property type="entry name" value="HTH_20"/>
    <property type="match status" value="1"/>
</dbReference>
<dbReference type="OrthoDB" id="9815653at2"/>
<evidence type="ECO:0000313" key="6">
    <source>
        <dbReference type="Proteomes" id="UP000319103"/>
    </source>
</evidence>
<dbReference type="InterPro" id="IPR036390">
    <property type="entry name" value="WH_DNA-bd_sf"/>
</dbReference>
<keyword evidence="3" id="KW-0804">Transcription</keyword>
<keyword evidence="6" id="KW-1185">Reference proteome</keyword>
<evidence type="ECO:0000313" key="5">
    <source>
        <dbReference type="EMBL" id="TQF02264.1"/>
    </source>
</evidence>
<dbReference type="SMART" id="SM00418">
    <property type="entry name" value="HTH_ARSR"/>
    <property type="match status" value="1"/>
</dbReference>
<dbReference type="InterPro" id="IPR036388">
    <property type="entry name" value="WH-like_DNA-bd_sf"/>
</dbReference>
<reference evidence="5 6" key="1">
    <citation type="submission" date="2019-06" db="EMBL/GenBank/DDBJ databases">
        <title>Description of Kitasatospora acidophila sp. nov. isolated from pine grove soil, and reclassification of Streptomyces novaecaesareae to Kitasatospora novaeceasareae comb. nov.</title>
        <authorList>
            <person name="Kim M.J."/>
        </authorList>
    </citation>
    <scope>NUCLEOTIDE SEQUENCE [LARGE SCALE GENOMIC DNA]</scope>
    <source>
        <strain evidence="5 6">MMS16-CNU292</strain>
    </source>
</reference>
<comment type="caution">
    <text evidence="5">The sequence shown here is derived from an EMBL/GenBank/DDBJ whole genome shotgun (WGS) entry which is preliminary data.</text>
</comment>
<name>A0A540W1Q7_9ACTN</name>
<protein>
    <submittedName>
        <fullName evidence="5">Winged helix-turn-helix transcriptional regulator</fullName>
    </submittedName>
</protein>
<dbReference type="NCBIfam" id="NF033788">
    <property type="entry name" value="HTH_metalloreg"/>
    <property type="match status" value="1"/>
</dbReference>
<gene>
    <name evidence="5" type="ORF">E6W39_08240</name>
</gene>